<keyword evidence="2" id="KW-1185">Reference proteome</keyword>
<dbReference type="OrthoDB" id="5148996at2"/>
<accession>A0A1I5CN86</accession>
<dbReference type="InterPro" id="IPR022118">
    <property type="entry name" value="Peptidase_C70_AvrRpt2"/>
</dbReference>
<dbReference type="EMBL" id="FOWE01000001">
    <property type="protein sequence ID" value="SFN88495.1"/>
    <property type="molecule type" value="Genomic_DNA"/>
</dbReference>
<gene>
    <name evidence="1" type="ORF">SAMN05660359_00426</name>
</gene>
<proteinExistence type="predicted"/>
<dbReference type="Pfam" id="PF12385">
    <property type="entry name" value="Peptidase_C70"/>
    <property type="match status" value="1"/>
</dbReference>
<evidence type="ECO:0000313" key="2">
    <source>
        <dbReference type="Proteomes" id="UP000183642"/>
    </source>
</evidence>
<name>A0A1I5CN86_9ACTN</name>
<dbReference type="RefSeq" id="WP_075011840.1">
    <property type="nucleotide sequence ID" value="NZ_FOWE01000001.1"/>
</dbReference>
<reference evidence="2" key="1">
    <citation type="submission" date="2016-10" db="EMBL/GenBank/DDBJ databases">
        <authorList>
            <person name="Varghese N."/>
            <person name="Submissions S."/>
        </authorList>
    </citation>
    <scope>NUCLEOTIDE SEQUENCE [LARGE SCALE GENOMIC DNA]</scope>
    <source>
        <strain evidence="2">DSM 43161</strain>
    </source>
</reference>
<sequence>MPAGELVSASSTPYQALLWDVDIAGRHVRSRQLDFSMQAQTESNWCWAATATSVSHFYRVRSRWTQCRVADAELQRTDCCGSPTAGPCNVPWYLDRALTRTRNLVRVTGPVSFSTIRAEIDAGRPVGARVGWSGGGGHFTCIYGYSTVLGQAFLDVDDPIHGTSHLTVADFSTDYQGSGTWTHTYFTKGWSTVPITTVPLPDAVLRQIWEARPLLRLKTDVEPERARRSAADTSSSLGLAQRVFVVGLDALAGEGDATGQPAGLRVYETDAGTPRAFYDVDEGADGRIRQMSASARHLEPFAQALDVVVRVAEEQQEDAELRLYRVPALNFEALWLHYEDPGRDRIVPVTGLGPVPAGEAVSFGEAVDALREAARPLAQMDDTMGA</sequence>
<protein>
    <submittedName>
        <fullName evidence="1">Peptidase_C39 like family protein</fullName>
    </submittedName>
</protein>
<dbReference type="AlphaFoldDB" id="A0A1I5CN86"/>
<dbReference type="Proteomes" id="UP000183642">
    <property type="component" value="Unassembled WGS sequence"/>
</dbReference>
<evidence type="ECO:0000313" key="1">
    <source>
        <dbReference type="EMBL" id="SFN88495.1"/>
    </source>
</evidence>
<organism evidence="1 2">
    <name type="scientific">Geodermatophilus obscurus</name>
    <dbReference type="NCBI Taxonomy" id="1861"/>
    <lineage>
        <taxon>Bacteria</taxon>
        <taxon>Bacillati</taxon>
        <taxon>Actinomycetota</taxon>
        <taxon>Actinomycetes</taxon>
        <taxon>Geodermatophilales</taxon>
        <taxon>Geodermatophilaceae</taxon>
        <taxon>Geodermatophilus</taxon>
    </lineage>
</organism>